<dbReference type="RefSeq" id="WP_378610998.1">
    <property type="nucleotide sequence ID" value="NZ_JBHSAX010000004.1"/>
</dbReference>
<evidence type="ECO:0000313" key="3">
    <source>
        <dbReference type="EMBL" id="MFC3961243.1"/>
    </source>
</evidence>
<feature type="transmembrane region" description="Helical" evidence="1">
    <location>
        <begin position="116"/>
        <end position="135"/>
    </location>
</feature>
<feature type="domain" description="DUF7144" evidence="2">
    <location>
        <begin position="26"/>
        <end position="136"/>
    </location>
</feature>
<feature type="transmembrane region" description="Helical" evidence="1">
    <location>
        <begin position="67"/>
        <end position="86"/>
    </location>
</feature>
<organism evidence="3 4">
    <name type="scientific">Nocardia jiangsuensis</name>
    <dbReference type="NCBI Taxonomy" id="1691563"/>
    <lineage>
        <taxon>Bacteria</taxon>
        <taxon>Bacillati</taxon>
        <taxon>Actinomycetota</taxon>
        <taxon>Actinomycetes</taxon>
        <taxon>Mycobacteriales</taxon>
        <taxon>Nocardiaceae</taxon>
        <taxon>Nocardia</taxon>
    </lineage>
</organism>
<keyword evidence="1" id="KW-0472">Membrane</keyword>
<feature type="transmembrane region" description="Helical" evidence="1">
    <location>
        <begin position="91"/>
        <end position="110"/>
    </location>
</feature>
<keyword evidence="1" id="KW-0812">Transmembrane</keyword>
<sequence>MTHTTETHNEQDHTLRQGLAAGTSIGASILLLTVGALSLLEGISAVLDDEVFVAGPEYVYAFDLTTWGWIHIVLGVLLVIAGLGLVTGAGWARATAIVIAAVSIVGNFLWLPYYPWWSILVIALNVVVIWGVATWRPLRD</sequence>
<reference evidence="4" key="1">
    <citation type="journal article" date="2019" name="Int. J. Syst. Evol. Microbiol.">
        <title>The Global Catalogue of Microorganisms (GCM) 10K type strain sequencing project: providing services to taxonomists for standard genome sequencing and annotation.</title>
        <authorList>
            <consortium name="The Broad Institute Genomics Platform"/>
            <consortium name="The Broad Institute Genome Sequencing Center for Infectious Disease"/>
            <person name="Wu L."/>
            <person name="Ma J."/>
        </authorList>
    </citation>
    <scope>NUCLEOTIDE SEQUENCE [LARGE SCALE GENOMIC DNA]</scope>
    <source>
        <strain evidence="4">CGMCC 4.7330</strain>
    </source>
</reference>
<proteinExistence type="predicted"/>
<keyword evidence="1" id="KW-1133">Transmembrane helix</keyword>
<name>A0ABV8DMG4_9NOCA</name>
<keyword evidence="4" id="KW-1185">Reference proteome</keyword>
<comment type="caution">
    <text evidence="3">The sequence shown here is derived from an EMBL/GenBank/DDBJ whole genome shotgun (WGS) entry which is preliminary data.</text>
</comment>
<dbReference type="Pfam" id="PF23636">
    <property type="entry name" value="DUF7144"/>
    <property type="match status" value="1"/>
</dbReference>
<protein>
    <recommendedName>
        <fullName evidence="2">DUF7144 domain-containing protein</fullName>
    </recommendedName>
</protein>
<dbReference type="Proteomes" id="UP001595696">
    <property type="component" value="Unassembled WGS sequence"/>
</dbReference>
<evidence type="ECO:0000256" key="1">
    <source>
        <dbReference type="SAM" id="Phobius"/>
    </source>
</evidence>
<evidence type="ECO:0000259" key="2">
    <source>
        <dbReference type="Pfam" id="PF23636"/>
    </source>
</evidence>
<gene>
    <name evidence="3" type="ORF">ACFO0B_04500</name>
</gene>
<accession>A0ABV8DMG4</accession>
<feature type="transmembrane region" description="Helical" evidence="1">
    <location>
        <begin position="25"/>
        <end position="47"/>
    </location>
</feature>
<dbReference type="InterPro" id="IPR055568">
    <property type="entry name" value="DUF7144"/>
</dbReference>
<dbReference type="EMBL" id="JBHSAX010000004">
    <property type="protein sequence ID" value="MFC3961243.1"/>
    <property type="molecule type" value="Genomic_DNA"/>
</dbReference>
<evidence type="ECO:0000313" key="4">
    <source>
        <dbReference type="Proteomes" id="UP001595696"/>
    </source>
</evidence>